<evidence type="ECO:0000313" key="3">
    <source>
        <dbReference type="Proteomes" id="UP001634394"/>
    </source>
</evidence>
<dbReference type="AlphaFoldDB" id="A0ABD3XBR9"/>
<evidence type="ECO:0000256" key="1">
    <source>
        <dbReference type="SAM" id="SignalP"/>
    </source>
</evidence>
<dbReference type="PANTHER" id="PTHR16311">
    <property type="entry name" value="THROMBOSPONDIN TYPE I DOMAIN-CONTAINING 1"/>
    <property type="match status" value="1"/>
</dbReference>
<evidence type="ECO:0008006" key="4">
    <source>
        <dbReference type="Google" id="ProtNLM"/>
    </source>
</evidence>
<dbReference type="SUPFAM" id="SSF82895">
    <property type="entry name" value="TSP-1 type 1 repeat"/>
    <property type="match status" value="1"/>
</dbReference>
<protein>
    <recommendedName>
        <fullName evidence="4">ShKT domain-containing protein</fullName>
    </recommendedName>
</protein>
<reference evidence="2 3" key="1">
    <citation type="submission" date="2024-11" db="EMBL/GenBank/DDBJ databases">
        <title>Chromosome-level genome assembly of the freshwater bivalve Anodonta woodiana.</title>
        <authorList>
            <person name="Chen X."/>
        </authorList>
    </citation>
    <scope>NUCLEOTIDE SEQUENCE [LARGE SCALE GENOMIC DNA]</scope>
    <source>
        <strain evidence="2">MN2024</strain>
        <tissue evidence="2">Gills</tissue>
    </source>
</reference>
<dbReference type="PROSITE" id="PS50092">
    <property type="entry name" value="TSP1"/>
    <property type="match status" value="1"/>
</dbReference>
<sequence length="161" mass="17601">MANRTREKIIALLLIATVSKGSNDPCSNEWSDSTCLMDVFFEGKCGSIHYESDYCRATCGYCTKTNTHTASNLARITHPTSKPTTKTWTTRSTESATIAPSFVPHLKTTSFIVNTSVTVAPPVMIDGKWGEWSAWSSCTSTCGLAIRKRIRQCDSPPPTNG</sequence>
<dbReference type="InterPro" id="IPR036383">
    <property type="entry name" value="TSP1_rpt_sf"/>
</dbReference>
<feature type="non-terminal residue" evidence="2">
    <location>
        <position position="161"/>
    </location>
</feature>
<dbReference type="InterPro" id="IPR038877">
    <property type="entry name" value="THSD1"/>
</dbReference>
<dbReference type="Pfam" id="PF00090">
    <property type="entry name" value="TSP_1"/>
    <property type="match status" value="1"/>
</dbReference>
<feature type="chain" id="PRO_5044763144" description="ShKT domain-containing protein" evidence="1">
    <location>
        <begin position="22"/>
        <end position="161"/>
    </location>
</feature>
<name>A0ABD3XBR9_SINWO</name>
<comment type="caution">
    <text evidence="2">The sequence shown here is derived from an EMBL/GenBank/DDBJ whole genome shotgun (WGS) entry which is preliminary data.</text>
</comment>
<dbReference type="Gene3D" id="2.20.100.10">
    <property type="entry name" value="Thrombospondin type-1 (TSP1) repeat"/>
    <property type="match status" value="1"/>
</dbReference>
<dbReference type="Proteomes" id="UP001634394">
    <property type="component" value="Unassembled WGS sequence"/>
</dbReference>
<proteinExistence type="predicted"/>
<dbReference type="EMBL" id="JBJQND010000003">
    <property type="protein sequence ID" value="KAL3883527.1"/>
    <property type="molecule type" value="Genomic_DNA"/>
</dbReference>
<evidence type="ECO:0000313" key="2">
    <source>
        <dbReference type="EMBL" id="KAL3883527.1"/>
    </source>
</evidence>
<organism evidence="2 3">
    <name type="scientific">Sinanodonta woodiana</name>
    <name type="common">Chinese pond mussel</name>
    <name type="synonym">Anodonta woodiana</name>
    <dbReference type="NCBI Taxonomy" id="1069815"/>
    <lineage>
        <taxon>Eukaryota</taxon>
        <taxon>Metazoa</taxon>
        <taxon>Spiralia</taxon>
        <taxon>Lophotrochozoa</taxon>
        <taxon>Mollusca</taxon>
        <taxon>Bivalvia</taxon>
        <taxon>Autobranchia</taxon>
        <taxon>Heteroconchia</taxon>
        <taxon>Palaeoheterodonta</taxon>
        <taxon>Unionida</taxon>
        <taxon>Unionoidea</taxon>
        <taxon>Unionidae</taxon>
        <taxon>Unioninae</taxon>
        <taxon>Sinanodonta</taxon>
    </lineage>
</organism>
<dbReference type="InterPro" id="IPR000884">
    <property type="entry name" value="TSP1_rpt"/>
</dbReference>
<keyword evidence="1" id="KW-0732">Signal</keyword>
<dbReference type="PANTHER" id="PTHR16311:SF3">
    <property type="entry name" value="THROMBOSPONDIN TYPE-1 DOMAIN-CONTAINING PROTEIN 1"/>
    <property type="match status" value="1"/>
</dbReference>
<accession>A0ABD3XBR9</accession>
<feature type="signal peptide" evidence="1">
    <location>
        <begin position="1"/>
        <end position="21"/>
    </location>
</feature>
<gene>
    <name evidence="2" type="ORF">ACJMK2_029783</name>
</gene>
<keyword evidence="3" id="KW-1185">Reference proteome</keyword>